<evidence type="ECO:0000256" key="4">
    <source>
        <dbReference type="ARBA" id="ARBA00023136"/>
    </source>
</evidence>
<reference evidence="6 7" key="1">
    <citation type="submission" date="2018-08" db="EMBL/GenBank/DDBJ databases">
        <title>Draft genome sequences of two Aspergillus turcosus clinical strains isolated from bronchoalveolar lavage fluid: one azole-susceptible and the other azole-resistant.</title>
        <authorList>
            <person name="Parent-Michaud M."/>
            <person name="Dufresne P.J."/>
            <person name="Fournier E."/>
            <person name="Martineau C."/>
            <person name="Moreira S."/>
            <person name="Perkins V."/>
            <person name="De Repentigny L."/>
            <person name="Dufresne S.F."/>
        </authorList>
    </citation>
    <scope>NUCLEOTIDE SEQUENCE [LARGE SCALE GENOMIC DNA]</scope>
    <source>
        <strain evidence="6">HMR AF 1038</strain>
    </source>
</reference>
<evidence type="ECO:0000313" key="6">
    <source>
        <dbReference type="EMBL" id="RLL92936.1"/>
    </source>
</evidence>
<dbReference type="AlphaFoldDB" id="A0A3R7F0C6"/>
<comment type="caution">
    <text evidence="6">The sequence shown here is derived from an EMBL/GenBank/DDBJ whole genome shotgun (WGS) entry which is preliminary data.</text>
</comment>
<dbReference type="Proteomes" id="UP000215289">
    <property type="component" value="Unassembled WGS sequence"/>
</dbReference>
<dbReference type="EMBL" id="NIDN02000561">
    <property type="protein sequence ID" value="RLL92936.1"/>
    <property type="molecule type" value="Genomic_DNA"/>
</dbReference>
<dbReference type="OrthoDB" id="10021397at2759"/>
<feature type="non-terminal residue" evidence="6">
    <location>
        <position position="1"/>
    </location>
</feature>
<dbReference type="PANTHER" id="PTHR23501">
    <property type="entry name" value="MAJOR FACILITATOR SUPERFAMILY"/>
    <property type="match status" value="1"/>
</dbReference>
<keyword evidence="4 5" id="KW-0472">Membrane</keyword>
<keyword evidence="3 5" id="KW-1133">Transmembrane helix</keyword>
<keyword evidence="7" id="KW-1185">Reference proteome</keyword>
<protein>
    <submittedName>
        <fullName evidence="6">Uncharacterized protein</fullName>
    </submittedName>
</protein>
<organism evidence="6 7">
    <name type="scientific">Aspergillus turcosus</name>
    <dbReference type="NCBI Taxonomy" id="1245748"/>
    <lineage>
        <taxon>Eukaryota</taxon>
        <taxon>Fungi</taxon>
        <taxon>Dikarya</taxon>
        <taxon>Ascomycota</taxon>
        <taxon>Pezizomycotina</taxon>
        <taxon>Eurotiomycetes</taxon>
        <taxon>Eurotiomycetidae</taxon>
        <taxon>Eurotiales</taxon>
        <taxon>Aspergillaceae</taxon>
        <taxon>Aspergillus</taxon>
        <taxon>Aspergillus subgen. Fumigati</taxon>
    </lineage>
</organism>
<accession>A0A3R7F0C6</accession>
<name>A0A3R7F0C6_9EURO</name>
<gene>
    <name evidence="6" type="ORF">CFD26_100029</name>
</gene>
<evidence type="ECO:0000256" key="2">
    <source>
        <dbReference type="ARBA" id="ARBA00022692"/>
    </source>
</evidence>
<feature type="transmembrane region" description="Helical" evidence="5">
    <location>
        <begin position="20"/>
        <end position="41"/>
    </location>
</feature>
<keyword evidence="2 5" id="KW-0812">Transmembrane</keyword>
<feature type="transmembrane region" description="Helical" evidence="5">
    <location>
        <begin position="195"/>
        <end position="213"/>
    </location>
</feature>
<evidence type="ECO:0000313" key="7">
    <source>
        <dbReference type="Proteomes" id="UP000215289"/>
    </source>
</evidence>
<sequence length="218" mass="23513">LFYHLQNLTLYFTFIRSLPLPLTVTSLASIIALALITLTLTEKLAVLDNRRHAFWLVRAGWMLLILCTGCLVTLDSATPTAGWILVLVATGTGHGCLVSGYKKCLRPAPVPRDYTYGDGDGDGEQEGRSVNPTSALLMCELFRTVGMCLAVTVSGTLFLDRVTVGLEGQSFESAYGLARIPEDRFRSTCTASLEFLWLVLTGVASLGGVSSVFTRAVG</sequence>
<dbReference type="PANTHER" id="PTHR23501:SF149">
    <property type="entry name" value="MULTIDRUG TRANSPORTER, PUTATIVE (AFU_ORTHOLOGUE AFUA_5G10430)-RELATED"/>
    <property type="match status" value="1"/>
</dbReference>
<evidence type="ECO:0000256" key="1">
    <source>
        <dbReference type="ARBA" id="ARBA00004141"/>
    </source>
</evidence>
<feature type="transmembrane region" description="Helical" evidence="5">
    <location>
        <begin position="80"/>
        <end position="101"/>
    </location>
</feature>
<evidence type="ECO:0000256" key="5">
    <source>
        <dbReference type="SAM" id="Phobius"/>
    </source>
</evidence>
<dbReference type="GO" id="GO:0005886">
    <property type="term" value="C:plasma membrane"/>
    <property type="evidence" value="ECO:0007669"/>
    <property type="project" value="TreeGrafter"/>
</dbReference>
<evidence type="ECO:0000256" key="3">
    <source>
        <dbReference type="ARBA" id="ARBA00022989"/>
    </source>
</evidence>
<comment type="subcellular location">
    <subcellularLocation>
        <location evidence="1">Membrane</location>
        <topology evidence="1">Multi-pass membrane protein</topology>
    </subcellularLocation>
</comment>
<feature type="transmembrane region" description="Helical" evidence="5">
    <location>
        <begin position="53"/>
        <end position="74"/>
    </location>
</feature>
<proteinExistence type="predicted"/>
<dbReference type="GO" id="GO:0022857">
    <property type="term" value="F:transmembrane transporter activity"/>
    <property type="evidence" value="ECO:0007669"/>
    <property type="project" value="TreeGrafter"/>
</dbReference>